<dbReference type="EMBL" id="GBRH01269736">
    <property type="protein sequence ID" value="JAD28159.1"/>
    <property type="molecule type" value="Transcribed_RNA"/>
</dbReference>
<keyword evidence="1" id="KW-0812">Transmembrane</keyword>
<reference evidence="2" key="1">
    <citation type="submission" date="2014-09" db="EMBL/GenBank/DDBJ databases">
        <authorList>
            <person name="Magalhaes I.L.F."/>
            <person name="Oliveira U."/>
            <person name="Santos F.R."/>
            <person name="Vidigal T.H.D.A."/>
            <person name="Brescovit A.D."/>
            <person name="Santos A.J."/>
        </authorList>
    </citation>
    <scope>NUCLEOTIDE SEQUENCE</scope>
    <source>
        <tissue evidence="2">Shoot tissue taken approximately 20 cm above the soil surface</tissue>
    </source>
</reference>
<evidence type="ECO:0000256" key="1">
    <source>
        <dbReference type="SAM" id="Phobius"/>
    </source>
</evidence>
<name>A0A0A8YNA3_ARUDO</name>
<accession>A0A0A8YNA3</accession>
<reference evidence="2" key="2">
    <citation type="journal article" date="2015" name="Data Brief">
        <title>Shoot transcriptome of the giant reed, Arundo donax.</title>
        <authorList>
            <person name="Barrero R.A."/>
            <person name="Guerrero F.D."/>
            <person name="Moolhuijzen P."/>
            <person name="Goolsby J.A."/>
            <person name="Tidwell J."/>
            <person name="Bellgard S.E."/>
            <person name="Bellgard M.I."/>
        </authorList>
    </citation>
    <scope>NUCLEOTIDE SEQUENCE</scope>
    <source>
        <tissue evidence="2">Shoot tissue taken approximately 20 cm above the soil surface</tissue>
    </source>
</reference>
<evidence type="ECO:0000313" key="2">
    <source>
        <dbReference type="EMBL" id="JAD28159.1"/>
    </source>
</evidence>
<keyword evidence="1" id="KW-0472">Membrane</keyword>
<protein>
    <submittedName>
        <fullName evidence="2">Uncharacterized protein</fullName>
    </submittedName>
</protein>
<feature type="transmembrane region" description="Helical" evidence="1">
    <location>
        <begin position="12"/>
        <end position="33"/>
    </location>
</feature>
<keyword evidence="1" id="KW-1133">Transmembrane helix</keyword>
<proteinExistence type="predicted"/>
<dbReference type="AlphaFoldDB" id="A0A0A8YNA3"/>
<sequence>MKFAVYSIDYFCFFDSPIFFLFPFFFLCLPYFVGSCGFHLSPTPTCLGLEGFVVVVVIP</sequence>
<organism evidence="2">
    <name type="scientific">Arundo donax</name>
    <name type="common">Giant reed</name>
    <name type="synonym">Donax arundinaceus</name>
    <dbReference type="NCBI Taxonomy" id="35708"/>
    <lineage>
        <taxon>Eukaryota</taxon>
        <taxon>Viridiplantae</taxon>
        <taxon>Streptophyta</taxon>
        <taxon>Embryophyta</taxon>
        <taxon>Tracheophyta</taxon>
        <taxon>Spermatophyta</taxon>
        <taxon>Magnoliopsida</taxon>
        <taxon>Liliopsida</taxon>
        <taxon>Poales</taxon>
        <taxon>Poaceae</taxon>
        <taxon>PACMAD clade</taxon>
        <taxon>Arundinoideae</taxon>
        <taxon>Arundineae</taxon>
        <taxon>Arundo</taxon>
    </lineage>
</organism>